<organism evidence="1 2">
    <name type="scientific">Athelia psychrophila</name>
    <dbReference type="NCBI Taxonomy" id="1759441"/>
    <lineage>
        <taxon>Eukaryota</taxon>
        <taxon>Fungi</taxon>
        <taxon>Dikarya</taxon>
        <taxon>Basidiomycota</taxon>
        <taxon>Agaricomycotina</taxon>
        <taxon>Agaricomycetes</taxon>
        <taxon>Agaricomycetidae</taxon>
        <taxon>Atheliales</taxon>
        <taxon>Atheliaceae</taxon>
        <taxon>Athelia</taxon>
    </lineage>
</organism>
<proteinExistence type="predicted"/>
<protein>
    <submittedName>
        <fullName evidence="1">Uncharacterized protein</fullName>
    </submittedName>
</protein>
<dbReference type="Proteomes" id="UP000076532">
    <property type="component" value="Unassembled WGS sequence"/>
</dbReference>
<name>A0A166WMU9_9AGAM</name>
<gene>
    <name evidence="1" type="ORF">FIBSPDRAFT_943017</name>
</gene>
<evidence type="ECO:0000313" key="2">
    <source>
        <dbReference type="Proteomes" id="UP000076532"/>
    </source>
</evidence>
<sequence length="339" mass="37827">MAHIIEIIGMQKYAALWELLLRDGLVDDALLHLRPSKLKQHIQTLDPSQLQPSDYLNLAGSPKLMISTQKSPFHVTYTRVGMCTVPFPDDARGFLYLHSPAAEPKAMWEIRFRITDSNCPSSFKSGSDLAYPNETTWAISLGSLHLHNPEYLSLRDLLIRGGLDVDALLGKMGVTKIKRHTSMPLINYSLNQRFRIDFQRTLVRPTFISFSGEEQLECPIPLLFTVGRQPGLSPYTGSAWCRFEAHSSPGSTQPDQLAIRILEIITPVTVSKPDVAHRVPMPQEGKLVMKYAKRGPNDGTTRGASPLTLDPRPWTLNARMTAHPVIQAILRGTNTDLAV</sequence>
<reference evidence="1 2" key="1">
    <citation type="journal article" date="2016" name="Mol. Biol. Evol.">
        <title>Comparative Genomics of Early-Diverging Mushroom-Forming Fungi Provides Insights into the Origins of Lignocellulose Decay Capabilities.</title>
        <authorList>
            <person name="Nagy L.G."/>
            <person name="Riley R."/>
            <person name="Tritt A."/>
            <person name="Adam C."/>
            <person name="Daum C."/>
            <person name="Floudas D."/>
            <person name="Sun H."/>
            <person name="Yadav J.S."/>
            <person name="Pangilinan J."/>
            <person name="Larsson K.H."/>
            <person name="Matsuura K."/>
            <person name="Barry K."/>
            <person name="Labutti K."/>
            <person name="Kuo R."/>
            <person name="Ohm R.A."/>
            <person name="Bhattacharya S.S."/>
            <person name="Shirouzu T."/>
            <person name="Yoshinaga Y."/>
            <person name="Martin F.M."/>
            <person name="Grigoriev I.V."/>
            <person name="Hibbett D.S."/>
        </authorList>
    </citation>
    <scope>NUCLEOTIDE SEQUENCE [LARGE SCALE GENOMIC DNA]</scope>
    <source>
        <strain evidence="1 2">CBS 109695</strain>
    </source>
</reference>
<accession>A0A166WMU9</accession>
<keyword evidence="2" id="KW-1185">Reference proteome</keyword>
<dbReference type="EMBL" id="KV417481">
    <property type="protein sequence ID" value="KZP33917.1"/>
    <property type="molecule type" value="Genomic_DNA"/>
</dbReference>
<evidence type="ECO:0000313" key="1">
    <source>
        <dbReference type="EMBL" id="KZP33917.1"/>
    </source>
</evidence>
<dbReference type="AlphaFoldDB" id="A0A166WMU9"/>
<dbReference type="OrthoDB" id="2750929at2759"/>